<comment type="similarity">
    <text evidence="1">Belongs to the helicase family. RecQ subfamily.</text>
</comment>
<dbReference type="SUPFAM" id="SSF52540">
    <property type="entry name" value="P-loop containing nucleoside triphosphate hydrolases"/>
    <property type="match status" value="1"/>
</dbReference>
<evidence type="ECO:0000259" key="9">
    <source>
        <dbReference type="PROSITE" id="PS51192"/>
    </source>
</evidence>
<evidence type="ECO:0000256" key="4">
    <source>
        <dbReference type="ARBA" id="ARBA00023125"/>
    </source>
</evidence>
<dbReference type="Pfam" id="PF00270">
    <property type="entry name" value="DEAD"/>
    <property type="match status" value="1"/>
</dbReference>
<dbReference type="PANTHER" id="PTHR13710:SF105">
    <property type="entry name" value="ATP-DEPENDENT DNA HELICASE Q1"/>
    <property type="match status" value="1"/>
</dbReference>
<name>F8P3V3_SERL9</name>
<feature type="region of interest" description="Disordered" evidence="8">
    <location>
        <begin position="322"/>
        <end position="358"/>
    </location>
</feature>
<keyword evidence="5" id="KW-0413">Isomerase</keyword>
<dbReference type="InterPro" id="IPR001650">
    <property type="entry name" value="Helicase_C-like"/>
</dbReference>
<evidence type="ECO:0000256" key="3">
    <source>
        <dbReference type="ARBA" id="ARBA00022840"/>
    </source>
</evidence>
<comment type="catalytic activity">
    <reaction evidence="6">
        <text>Couples ATP hydrolysis with the unwinding of duplex DNA by translocating in the 3'-5' direction.</text>
        <dbReference type="EC" id="5.6.2.4"/>
    </reaction>
</comment>
<dbReference type="GO" id="GO:0009378">
    <property type="term" value="F:four-way junction helicase activity"/>
    <property type="evidence" value="ECO:0007669"/>
    <property type="project" value="TreeGrafter"/>
</dbReference>
<dbReference type="GO" id="GO:0000724">
    <property type="term" value="P:double-strand break repair via homologous recombination"/>
    <property type="evidence" value="ECO:0007669"/>
    <property type="project" value="TreeGrafter"/>
</dbReference>
<dbReference type="AlphaFoldDB" id="F8P3V3"/>
<evidence type="ECO:0000256" key="6">
    <source>
        <dbReference type="ARBA" id="ARBA00034617"/>
    </source>
</evidence>
<dbReference type="RefSeq" id="XP_007320740.1">
    <property type="nucleotide sequence ID" value="XM_007320678.1"/>
</dbReference>
<dbReference type="EMBL" id="GL945437">
    <property type="protein sequence ID" value="EGO22202.1"/>
    <property type="molecule type" value="Genomic_DNA"/>
</dbReference>
<dbReference type="GO" id="GO:0005524">
    <property type="term" value="F:ATP binding"/>
    <property type="evidence" value="ECO:0007669"/>
    <property type="project" value="UniProtKB-KW"/>
</dbReference>
<dbReference type="KEGG" id="sla:SERLADRAFT_440218"/>
<dbReference type="GO" id="GO:0043138">
    <property type="term" value="F:3'-5' DNA helicase activity"/>
    <property type="evidence" value="ECO:0007669"/>
    <property type="project" value="UniProtKB-EC"/>
</dbReference>
<dbReference type="InterPro" id="IPR011545">
    <property type="entry name" value="DEAD/DEAH_box_helicase_dom"/>
</dbReference>
<dbReference type="Gene3D" id="3.40.50.300">
    <property type="entry name" value="P-loop containing nucleotide triphosphate hydrolases"/>
    <property type="match status" value="2"/>
</dbReference>
<dbReference type="Proteomes" id="UP000008064">
    <property type="component" value="Unassembled WGS sequence"/>
</dbReference>
<organism evidence="12">
    <name type="scientific">Serpula lacrymans var. lacrymans (strain S7.9)</name>
    <name type="common">Dry rot fungus</name>
    <dbReference type="NCBI Taxonomy" id="578457"/>
    <lineage>
        <taxon>Eukaryota</taxon>
        <taxon>Fungi</taxon>
        <taxon>Dikarya</taxon>
        <taxon>Basidiomycota</taxon>
        <taxon>Agaricomycotina</taxon>
        <taxon>Agaricomycetes</taxon>
        <taxon>Agaricomycetidae</taxon>
        <taxon>Boletales</taxon>
        <taxon>Coniophorineae</taxon>
        <taxon>Serpulaceae</taxon>
        <taxon>Serpula</taxon>
    </lineage>
</organism>
<dbReference type="GO" id="GO:0005737">
    <property type="term" value="C:cytoplasm"/>
    <property type="evidence" value="ECO:0007669"/>
    <property type="project" value="TreeGrafter"/>
</dbReference>
<dbReference type="GO" id="GO:0003677">
    <property type="term" value="F:DNA binding"/>
    <property type="evidence" value="ECO:0007669"/>
    <property type="project" value="UniProtKB-KW"/>
</dbReference>
<gene>
    <name evidence="11" type="ORF">SERLADRAFT_440218</name>
</gene>
<feature type="compositionally biased region" description="Acidic residues" evidence="8">
    <location>
        <begin position="332"/>
        <end position="347"/>
    </location>
</feature>
<feature type="domain" description="Helicase ATP-binding" evidence="9">
    <location>
        <begin position="1"/>
        <end position="171"/>
    </location>
</feature>
<dbReference type="InterPro" id="IPR027417">
    <property type="entry name" value="P-loop_NTPase"/>
</dbReference>
<evidence type="ECO:0000256" key="2">
    <source>
        <dbReference type="ARBA" id="ARBA00022741"/>
    </source>
</evidence>
<evidence type="ECO:0000313" key="11">
    <source>
        <dbReference type="EMBL" id="EGO22202.1"/>
    </source>
</evidence>
<dbReference type="EC" id="5.6.2.4" evidence="7"/>
<sequence length="552" mass="63011">MQLKNKHVFTIAPTGSGKTLTFWIPLLFNNEGIIILITPLNILGGKNVDELQSLGFLAINLNNETATDENFEDIKRLKYRVILTSPERVRHDSRFKDLWKCTRFTERLFNVTIDEGHCISEWGDGFRPEYNELGVLRWLLPPHVTFHIASATMPPHILQDIQMKLRIEKSNMVKVALSNDRPNIHLVVEEMQHSAKAMYDLDRVLGLDRGETLCKKFMVFTNSRREAERTATHIRNHYFSQEKDMVGEIRGICCTDAAGMGLDIRDVELVVQWRYVESLCTLFQRLGHGARDTNLEAVGVYIVEPKYFDRYKKAMKEKREKRTKKRKRLVENEEQAAPDEAGDDDSIISDSDNGGIEINGQNEAERIVWRLFQMLEVLATANMKTPLWECSSMLNIKKSADKKLLISILIILKDSMSNNIVVGGVAIFSKPQRNKRKVNTKGYTMTKAGGELWRHLKEWRESQLMAEGLSGDTFFGVQIIMSELVLCRIVELAELAKIKDITTLREQTNWCYADLYGDKVIGLVNTHFPPPVPALSTANISNTLQAAVMHQS</sequence>
<keyword evidence="3" id="KW-0067">ATP-binding</keyword>
<evidence type="ECO:0000259" key="10">
    <source>
        <dbReference type="PROSITE" id="PS51194"/>
    </source>
</evidence>
<evidence type="ECO:0000256" key="8">
    <source>
        <dbReference type="SAM" id="MobiDB-lite"/>
    </source>
</evidence>
<evidence type="ECO:0000256" key="5">
    <source>
        <dbReference type="ARBA" id="ARBA00023235"/>
    </source>
</evidence>
<dbReference type="InterPro" id="IPR014001">
    <property type="entry name" value="Helicase_ATP-bd"/>
</dbReference>
<dbReference type="GO" id="GO:0005694">
    <property type="term" value="C:chromosome"/>
    <property type="evidence" value="ECO:0007669"/>
    <property type="project" value="TreeGrafter"/>
</dbReference>
<proteinExistence type="inferred from homology"/>
<dbReference type="HOGENOM" id="CLU_001103_19_0_1"/>
<protein>
    <recommendedName>
        <fullName evidence="7">DNA 3'-5' helicase</fullName>
        <ecNumber evidence="7">5.6.2.4</ecNumber>
    </recommendedName>
</protein>
<dbReference type="PROSITE" id="PS51194">
    <property type="entry name" value="HELICASE_CTER"/>
    <property type="match status" value="1"/>
</dbReference>
<keyword evidence="2" id="KW-0547">Nucleotide-binding</keyword>
<dbReference type="PANTHER" id="PTHR13710">
    <property type="entry name" value="DNA HELICASE RECQ FAMILY MEMBER"/>
    <property type="match status" value="1"/>
</dbReference>
<accession>F8P3V3</accession>
<dbReference type="PROSITE" id="PS51192">
    <property type="entry name" value="HELICASE_ATP_BIND_1"/>
    <property type="match status" value="1"/>
</dbReference>
<dbReference type="OrthoDB" id="10261556at2759"/>
<feature type="domain" description="Helicase C-terminal" evidence="10">
    <location>
        <begin position="180"/>
        <end position="330"/>
    </location>
</feature>
<evidence type="ECO:0000256" key="1">
    <source>
        <dbReference type="ARBA" id="ARBA00005446"/>
    </source>
</evidence>
<evidence type="ECO:0000313" key="12">
    <source>
        <dbReference type="Proteomes" id="UP000008064"/>
    </source>
</evidence>
<reference evidence="12" key="1">
    <citation type="journal article" date="2011" name="Science">
        <title>The plant cell wall-decomposing machinery underlies the functional diversity of forest fungi.</title>
        <authorList>
            <person name="Eastwood D.C."/>
            <person name="Floudas D."/>
            <person name="Binder M."/>
            <person name="Majcherczyk A."/>
            <person name="Schneider P."/>
            <person name="Aerts A."/>
            <person name="Asiegbu F.O."/>
            <person name="Baker S.E."/>
            <person name="Barry K."/>
            <person name="Bendiksby M."/>
            <person name="Blumentritt M."/>
            <person name="Coutinho P.M."/>
            <person name="Cullen D."/>
            <person name="de Vries R.P."/>
            <person name="Gathman A."/>
            <person name="Goodell B."/>
            <person name="Henrissat B."/>
            <person name="Ihrmark K."/>
            <person name="Kauserud H."/>
            <person name="Kohler A."/>
            <person name="LaButti K."/>
            <person name="Lapidus A."/>
            <person name="Lavin J.L."/>
            <person name="Lee Y.-H."/>
            <person name="Lindquist E."/>
            <person name="Lilly W."/>
            <person name="Lucas S."/>
            <person name="Morin E."/>
            <person name="Murat C."/>
            <person name="Oguiza J.A."/>
            <person name="Park J."/>
            <person name="Pisabarro A.G."/>
            <person name="Riley R."/>
            <person name="Rosling A."/>
            <person name="Salamov A."/>
            <person name="Schmidt O."/>
            <person name="Schmutz J."/>
            <person name="Skrede I."/>
            <person name="Stenlid J."/>
            <person name="Wiebenga A."/>
            <person name="Xie X."/>
            <person name="Kuees U."/>
            <person name="Hibbett D.S."/>
            <person name="Hoffmeister D."/>
            <person name="Hoegberg N."/>
            <person name="Martin F."/>
            <person name="Grigoriev I.V."/>
            <person name="Watkinson S.C."/>
        </authorList>
    </citation>
    <scope>NUCLEOTIDE SEQUENCE [LARGE SCALE GENOMIC DNA]</scope>
    <source>
        <strain evidence="12">S7.9</strain>
    </source>
</reference>
<dbReference type="GeneID" id="18815332"/>
<evidence type="ECO:0000256" key="7">
    <source>
        <dbReference type="ARBA" id="ARBA00034808"/>
    </source>
</evidence>
<dbReference type="SMART" id="SM00487">
    <property type="entry name" value="DEXDc"/>
    <property type="match status" value="1"/>
</dbReference>
<keyword evidence="4" id="KW-0238">DNA-binding</keyword>